<dbReference type="InterPro" id="IPR051782">
    <property type="entry name" value="ABC_Transporter_VariousFunc"/>
</dbReference>
<dbReference type="PATRIC" id="fig|483937.3.peg.1275"/>
<dbReference type="EMBL" id="LIRB01000135">
    <property type="protein sequence ID" value="KWX75504.1"/>
    <property type="molecule type" value="Genomic_DNA"/>
</dbReference>
<evidence type="ECO:0000313" key="6">
    <source>
        <dbReference type="Proteomes" id="UP000070475"/>
    </source>
</evidence>
<dbReference type="AlphaFoldDB" id="A0A132TW86"/>
<sequence>MAIVLESKNLAKTYGNLHAIRSVDLKFKDNIIYGLLGPNGAGKTTLMEMLSGGLFPSDGMIKVQAEVLKKGDTPKGMCYVREKNIHFPRLKVSEVLRVAASFYENWDWAFTKEMLQLFDVNPNKKVSQLSRGVQSLVGNIIGLASRAPITLFDEPVLGLDVIMREQFYSVLLTDYANHPRTIILSTHLLDEISKIAEEIYILNEGSILLNESMEDIRSKAHIVSGKHDALKDFLSNKNVLKVEDYGNMEVASVFDEISETEKRASQKLDISITGMSLQKLFTDLVGGARNQ</sequence>
<dbReference type="CDD" id="cd03230">
    <property type="entry name" value="ABC_DR_subfamily_A"/>
    <property type="match status" value="1"/>
</dbReference>
<dbReference type="PROSITE" id="PS50893">
    <property type="entry name" value="ABC_TRANSPORTER_2"/>
    <property type="match status" value="1"/>
</dbReference>
<dbReference type="SMART" id="SM00382">
    <property type="entry name" value="AAA"/>
    <property type="match status" value="1"/>
</dbReference>
<organism evidence="5 6">
    <name type="scientific">Paenibacillus riograndensis</name>
    <dbReference type="NCBI Taxonomy" id="483937"/>
    <lineage>
        <taxon>Bacteria</taxon>
        <taxon>Bacillati</taxon>
        <taxon>Bacillota</taxon>
        <taxon>Bacilli</taxon>
        <taxon>Bacillales</taxon>
        <taxon>Paenibacillaceae</taxon>
        <taxon>Paenibacillus</taxon>
        <taxon>Paenibacillus sonchi group</taxon>
    </lineage>
</organism>
<evidence type="ECO:0000256" key="2">
    <source>
        <dbReference type="ARBA" id="ARBA00022741"/>
    </source>
</evidence>
<dbReference type="InterPro" id="IPR027417">
    <property type="entry name" value="P-loop_NTPase"/>
</dbReference>
<evidence type="ECO:0000259" key="4">
    <source>
        <dbReference type="PROSITE" id="PS50893"/>
    </source>
</evidence>
<name>A0A132TW86_9BACL</name>
<accession>A0A132TW86</accession>
<dbReference type="GO" id="GO:0005524">
    <property type="term" value="F:ATP binding"/>
    <property type="evidence" value="ECO:0007669"/>
    <property type="project" value="UniProtKB-KW"/>
</dbReference>
<keyword evidence="3 5" id="KW-0067">ATP-binding</keyword>
<dbReference type="PANTHER" id="PTHR42939">
    <property type="entry name" value="ABC TRANSPORTER ATP-BINDING PROTEIN ALBC-RELATED"/>
    <property type="match status" value="1"/>
</dbReference>
<dbReference type="OrthoDB" id="9804819at2"/>
<keyword evidence="2" id="KW-0547">Nucleotide-binding</keyword>
<evidence type="ECO:0000256" key="1">
    <source>
        <dbReference type="ARBA" id="ARBA00022448"/>
    </source>
</evidence>
<comment type="caution">
    <text evidence="5">The sequence shown here is derived from an EMBL/GenBank/DDBJ whole genome shotgun (WGS) entry which is preliminary data.</text>
</comment>
<dbReference type="Pfam" id="PF00005">
    <property type="entry name" value="ABC_tran"/>
    <property type="match status" value="1"/>
</dbReference>
<proteinExistence type="predicted"/>
<keyword evidence="6" id="KW-1185">Reference proteome</keyword>
<feature type="domain" description="ABC transporter" evidence="4">
    <location>
        <begin position="5"/>
        <end position="229"/>
    </location>
</feature>
<dbReference type="InterPro" id="IPR003439">
    <property type="entry name" value="ABC_transporter-like_ATP-bd"/>
</dbReference>
<gene>
    <name evidence="5" type="ORF">AMQ84_17975</name>
</gene>
<dbReference type="InterPro" id="IPR003593">
    <property type="entry name" value="AAA+_ATPase"/>
</dbReference>
<dbReference type="PANTHER" id="PTHR42939:SF1">
    <property type="entry name" value="ABC TRANSPORTER ATP-BINDING PROTEIN ALBC-RELATED"/>
    <property type="match status" value="1"/>
</dbReference>
<evidence type="ECO:0000313" key="5">
    <source>
        <dbReference type="EMBL" id="KWX75504.1"/>
    </source>
</evidence>
<keyword evidence="1" id="KW-0813">Transport</keyword>
<evidence type="ECO:0000256" key="3">
    <source>
        <dbReference type="ARBA" id="ARBA00022840"/>
    </source>
</evidence>
<protein>
    <submittedName>
        <fullName evidence="5">ABC transporter ATP-binding protein</fullName>
    </submittedName>
</protein>
<dbReference type="GO" id="GO:0016887">
    <property type="term" value="F:ATP hydrolysis activity"/>
    <property type="evidence" value="ECO:0007669"/>
    <property type="project" value="InterPro"/>
</dbReference>
<dbReference type="Proteomes" id="UP000070475">
    <property type="component" value="Unassembled WGS sequence"/>
</dbReference>
<dbReference type="RefSeq" id="WP_060861473.1">
    <property type="nucleotide sequence ID" value="NZ_LIRB01000135.1"/>
</dbReference>
<dbReference type="SUPFAM" id="SSF52540">
    <property type="entry name" value="P-loop containing nucleoside triphosphate hydrolases"/>
    <property type="match status" value="1"/>
</dbReference>
<reference evidence="5 6" key="1">
    <citation type="submission" date="2015-08" db="EMBL/GenBank/DDBJ databases">
        <title>Genomes of Paenibacillus riograndensis.</title>
        <authorList>
            <person name="Sant'Anna F.H."/>
            <person name="Souza R."/>
            <person name="Ambrosini A."/>
            <person name="Bach E."/>
            <person name="Fernandes G."/>
            <person name="Balsanelli E."/>
            <person name="Baura V.A."/>
            <person name="Pedrosa F.O."/>
            <person name="Souza E.M."/>
            <person name="Passaglia L."/>
        </authorList>
    </citation>
    <scope>NUCLEOTIDE SEQUENCE [LARGE SCALE GENOMIC DNA]</scope>
    <source>
        <strain evidence="5 6">CAS34</strain>
    </source>
</reference>
<dbReference type="Gene3D" id="3.40.50.300">
    <property type="entry name" value="P-loop containing nucleotide triphosphate hydrolases"/>
    <property type="match status" value="1"/>
</dbReference>